<dbReference type="PANTHER" id="PTHR47050:SF2">
    <property type="entry name" value="TETRATRICOPEPTIDE REPEAT PROTEIN 24"/>
    <property type="match status" value="1"/>
</dbReference>
<keyword evidence="4" id="KW-1185">Reference proteome</keyword>
<proteinExistence type="predicted"/>
<dbReference type="InterPro" id="IPR036652">
    <property type="entry name" value="YjeF_N_dom_sf"/>
</dbReference>
<dbReference type="SUPFAM" id="SSF143885">
    <property type="entry name" value="RGC domain-like"/>
    <property type="match status" value="1"/>
</dbReference>
<dbReference type="InterPro" id="IPR008936">
    <property type="entry name" value="Rho_GTPase_activation_prot"/>
</dbReference>
<dbReference type="InterPro" id="IPR024812">
    <property type="entry name" value="TPR_24"/>
</dbReference>
<feature type="domain" description="Ras-GAP" evidence="1">
    <location>
        <begin position="1"/>
        <end position="42"/>
    </location>
</feature>
<reference evidence="3 4" key="1">
    <citation type="journal article" date="2021" name="Cell">
        <title>Tracing the genetic footprints of vertebrate landing in non-teleost ray-finned fishes.</title>
        <authorList>
            <person name="Bi X."/>
            <person name="Wang K."/>
            <person name="Yang L."/>
            <person name="Pan H."/>
            <person name="Jiang H."/>
            <person name="Wei Q."/>
            <person name="Fang M."/>
            <person name="Yu H."/>
            <person name="Zhu C."/>
            <person name="Cai Y."/>
            <person name="He Y."/>
            <person name="Gan X."/>
            <person name="Zeng H."/>
            <person name="Yu D."/>
            <person name="Zhu Y."/>
            <person name="Jiang H."/>
            <person name="Qiu Q."/>
            <person name="Yang H."/>
            <person name="Zhang Y.E."/>
            <person name="Wang W."/>
            <person name="Zhu M."/>
            <person name="He S."/>
            <person name="Zhang G."/>
        </authorList>
    </citation>
    <scope>NUCLEOTIDE SEQUENCE [LARGE SCALE GENOMIC DNA]</scope>
    <source>
        <strain evidence="3">Bchr_013</strain>
    </source>
</reference>
<dbReference type="Gene3D" id="3.40.50.10260">
    <property type="entry name" value="YjeF N-terminal domain"/>
    <property type="match status" value="2"/>
</dbReference>
<dbReference type="PANTHER" id="PTHR47050">
    <property type="entry name" value="TETRATRICOPEPTIDE REPEAT PROTEIN 24"/>
    <property type="match status" value="1"/>
</dbReference>
<dbReference type="InterPro" id="IPR011990">
    <property type="entry name" value="TPR-like_helical_dom_sf"/>
</dbReference>
<feature type="non-terminal residue" evidence="3">
    <location>
        <position position="899"/>
    </location>
</feature>
<dbReference type="Gene3D" id="1.25.40.10">
    <property type="entry name" value="Tetratricopeptide repeat domain"/>
    <property type="match status" value="1"/>
</dbReference>
<accession>A0A8X7X4H1</accession>
<dbReference type="EMBL" id="JAATIS010004040">
    <property type="protein sequence ID" value="KAG2462243.1"/>
    <property type="molecule type" value="Genomic_DNA"/>
</dbReference>
<dbReference type="SUPFAM" id="SSF48452">
    <property type="entry name" value="TPR-like"/>
    <property type="match status" value="2"/>
</dbReference>
<feature type="non-terminal residue" evidence="3">
    <location>
        <position position="1"/>
    </location>
</feature>
<dbReference type="SUPFAM" id="SSF48350">
    <property type="entry name" value="GTPase activation domain, GAP"/>
    <property type="match status" value="1"/>
</dbReference>
<dbReference type="InterPro" id="IPR001936">
    <property type="entry name" value="RasGAP_dom"/>
</dbReference>
<feature type="domain" description="YjeF N-terminal" evidence="2">
    <location>
        <begin position="736"/>
        <end position="886"/>
    </location>
</feature>
<dbReference type="SUPFAM" id="SSF64153">
    <property type="entry name" value="YjeF N-terminal domain-like"/>
    <property type="match status" value="1"/>
</dbReference>
<dbReference type="InterPro" id="IPR004443">
    <property type="entry name" value="YjeF_N_dom"/>
</dbReference>
<dbReference type="Pfam" id="PF03853">
    <property type="entry name" value="YjeF_N"/>
    <property type="match status" value="1"/>
</dbReference>
<evidence type="ECO:0000259" key="2">
    <source>
        <dbReference type="PROSITE" id="PS51385"/>
    </source>
</evidence>
<dbReference type="AlphaFoldDB" id="A0A8X7X4H1"/>
<evidence type="ECO:0000313" key="3">
    <source>
        <dbReference type="EMBL" id="KAG2462243.1"/>
    </source>
</evidence>
<dbReference type="SMART" id="SM00028">
    <property type="entry name" value="TPR"/>
    <property type="match status" value="7"/>
</dbReference>
<organism evidence="3 4">
    <name type="scientific">Polypterus senegalus</name>
    <name type="common">Senegal bichir</name>
    <dbReference type="NCBI Taxonomy" id="55291"/>
    <lineage>
        <taxon>Eukaryota</taxon>
        <taxon>Metazoa</taxon>
        <taxon>Chordata</taxon>
        <taxon>Craniata</taxon>
        <taxon>Vertebrata</taxon>
        <taxon>Euteleostomi</taxon>
        <taxon>Actinopterygii</taxon>
        <taxon>Polypteriformes</taxon>
        <taxon>Polypteridae</taxon>
        <taxon>Polypterus</taxon>
    </lineage>
</organism>
<gene>
    <name evidence="3" type="primary">Naxe</name>
    <name evidence="3" type="ORF">GTO96_0000534</name>
</gene>
<name>A0A8X7X4H1_POLSE</name>
<protein>
    <submittedName>
        <fullName evidence="3">NNRE epimerase</fullName>
    </submittedName>
</protein>
<dbReference type="PROSITE" id="PS51385">
    <property type="entry name" value="YJEF_N"/>
    <property type="match status" value="1"/>
</dbReference>
<sequence length="899" mass="100412">MNPAVVAPDGFDIVDYSAGAVLHPDHRRTLGSIARVLQHAAANKLFEGDSAHLQALNDYISQTHLRFRKFFKAACEVPDPEERFNVNEYSEMVALNKPVIYITLEELISTHRLLLEHQDLIAPDNDDPLHELLDDLGEVPTVQSLIGESMVQPTDPNAEQLLANYGKIEVSLTLANKFDIFKSSEDQPDIKGLLLRVNNKAANGKGKKEKRPILSYTAARLHEKGVLLEVEDLPVSQFRNVIFDIVRCEEEVGTFQVKARFMGVDMEKFPLRYQVKELHVQRACAFNLGAAYVEAGKAEKGLEFLKRSQPQDINEGGTEKIADLHFNFGAAYDLLGDVVRAVEHYRMASDLYGSQEEWQNEADALMKLAFCHLNMKATSSAAQCFQKAGDQYKAVGRLHLAATAFKEASSLMLKSKEFTEETILNILNACKELCDCIHNEEGLGNLYNDVGLGFSQLMQFHKAAECFEKALPFCQAKKQDHKREAVVLQNLGAIYNTMDKFQQALHFHKEAAALHGCMGNRNAQGQCFSNLAFAFSQLGEYEEAEENYLHALLAFRDTGDFHGQYQSCEGLGAIKVRLREPDRAILYYKEALSLISKCKDMSGSAQERLVNKLTDTIQYKLCSDSSFFSRGVTKTALPFVVSTGKCLMFKLRFLLGLGAIVTSHCSRGLWAHASRSACPLVGETGWLKWARPQSNIHTMEGGKPMKFLSQEEAQKIDEELFTEYRFSVDQLMELAGLSCATAIAKGFEPTIVYPKRPSKPLFENLTTQCEKMDIRFLSEFPAEPEVIDEAYNLVVDAIFGFSFKGAVREPFNSIIGTLKKVTIPIASVDIPSGWDVEVGSPDGIQPDMLISLTAPKKSALQFQGRYHFLGGRFVPTALESKYKLNLPEYPGTDCVIQIM</sequence>
<comment type="caution">
    <text evidence="3">The sequence shown here is derived from an EMBL/GenBank/DDBJ whole genome shotgun (WGS) entry which is preliminary data.</text>
</comment>
<evidence type="ECO:0000313" key="4">
    <source>
        <dbReference type="Proteomes" id="UP000886611"/>
    </source>
</evidence>
<dbReference type="InterPro" id="IPR019734">
    <property type="entry name" value="TPR_rpt"/>
</dbReference>
<evidence type="ECO:0000259" key="1">
    <source>
        <dbReference type="PROSITE" id="PS50018"/>
    </source>
</evidence>
<dbReference type="Pfam" id="PF13424">
    <property type="entry name" value="TPR_12"/>
    <property type="match status" value="2"/>
</dbReference>
<dbReference type="Gene3D" id="1.10.506.10">
    <property type="entry name" value="GTPase Activation - p120gap, domain 1"/>
    <property type="match status" value="1"/>
</dbReference>
<dbReference type="PROSITE" id="PS50018">
    <property type="entry name" value="RAS_GTPASE_ACTIV_2"/>
    <property type="match status" value="1"/>
</dbReference>
<dbReference type="Proteomes" id="UP000886611">
    <property type="component" value="Unassembled WGS sequence"/>
</dbReference>